<keyword evidence="4" id="KW-0233">DNA recombination</keyword>
<evidence type="ECO:0000313" key="8">
    <source>
        <dbReference type="EMBL" id="QHB62733.1"/>
    </source>
</evidence>
<dbReference type="GO" id="GO:0003677">
    <property type="term" value="F:DNA binding"/>
    <property type="evidence" value="ECO:0007669"/>
    <property type="project" value="UniProtKB-KW"/>
</dbReference>
<organism evidence="8 9">
    <name type="scientific">Bifidobacterium adolescentis</name>
    <dbReference type="NCBI Taxonomy" id="1680"/>
    <lineage>
        <taxon>Bacteria</taxon>
        <taxon>Bacillati</taxon>
        <taxon>Actinomycetota</taxon>
        <taxon>Actinomycetes</taxon>
        <taxon>Bifidobacteriales</taxon>
        <taxon>Bifidobacteriaceae</taxon>
        <taxon>Bifidobacterium</taxon>
    </lineage>
</organism>
<accession>A0A6I6QYE1</accession>
<dbReference type="EMBL" id="CP047129">
    <property type="protein sequence ID" value="QHB62733.1"/>
    <property type="molecule type" value="Genomic_DNA"/>
</dbReference>
<protein>
    <submittedName>
        <fullName evidence="8">Transposase</fullName>
    </submittedName>
</protein>
<dbReference type="GO" id="GO:0006310">
    <property type="term" value="P:DNA recombination"/>
    <property type="evidence" value="ECO:0007669"/>
    <property type="project" value="UniProtKB-KW"/>
</dbReference>
<dbReference type="AlphaFoldDB" id="A0A6I6QYE1"/>
<dbReference type="InterPro" id="IPR001959">
    <property type="entry name" value="Transposase"/>
</dbReference>
<evidence type="ECO:0000256" key="2">
    <source>
        <dbReference type="ARBA" id="ARBA00022578"/>
    </source>
</evidence>
<feature type="region of interest" description="Disordered" evidence="5">
    <location>
        <begin position="449"/>
        <end position="472"/>
    </location>
</feature>
<evidence type="ECO:0000256" key="5">
    <source>
        <dbReference type="SAM" id="MobiDB-lite"/>
    </source>
</evidence>
<dbReference type="Pfam" id="PF07282">
    <property type="entry name" value="Cas12f1-like_TNB"/>
    <property type="match status" value="1"/>
</dbReference>
<feature type="domain" description="Cas12f1-like TNB" evidence="7">
    <location>
        <begin position="371"/>
        <end position="437"/>
    </location>
</feature>
<dbReference type="NCBIfam" id="NF040570">
    <property type="entry name" value="guided_TnpB"/>
    <property type="match status" value="1"/>
</dbReference>
<dbReference type="InterPro" id="IPR010095">
    <property type="entry name" value="Cas12f1-like_TNB"/>
</dbReference>
<proteinExistence type="inferred from homology"/>
<gene>
    <name evidence="8" type="ORF">F3K97_05255</name>
</gene>
<name>A0A6I6QYE1_BIFAD</name>
<evidence type="ECO:0000313" key="9">
    <source>
        <dbReference type="Proteomes" id="UP000464884"/>
    </source>
</evidence>
<evidence type="ECO:0000259" key="7">
    <source>
        <dbReference type="Pfam" id="PF07282"/>
    </source>
</evidence>
<dbReference type="GO" id="GO:0032196">
    <property type="term" value="P:transposition"/>
    <property type="evidence" value="ECO:0007669"/>
    <property type="project" value="UniProtKB-KW"/>
</dbReference>
<feature type="domain" description="Probable transposase IS891/IS1136/IS1341" evidence="6">
    <location>
        <begin position="223"/>
        <end position="337"/>
    </location>
</feature>
<evidence type="ECO:0000256" key="1">
    <source>
        <dbReference type="ARBA" id="ARBA00008761"/>
    </source>
</evidence>
<keyword evidence="3" id="KW-0238">DNA-binding</keyword>
<comment type="similarity">
    <text evidence="1">In the C-terminal section; belongs to the transposase 35 family.</text>
</comment>
<dbReference type="Proteomes" id="UP000464884">
    <property type="component" value="Chromosome"/>
</dbReference>
<feature type="region of interest" description="Disordered" evidence="5">
    <location>
        <begin position="336"/>
        <end position="357"/>
    </location>
</feature>
<reference evidence="8 9" key="1">
    <citation type="submission" date="2019-12" db="EMBL/GenBank/DDBJ databases">
        <title>Draft Genome Sequence of Bifidobacterium adolescentis ZJ2.</title>
        <authorList>
            <person name="Jin Z."/>
        </authorList>
    </citation>
    <scope>NUCLEOTIDE SEQUENCE [LARGE SCALE GENOMIC DNA]</scope>
    <source>
        <strain evidence="8 9">ZJ2</strain>
    </source>
</reference>
<keyword evidence="2" id="KW-0815">Transposition</keyword>
<evidence type="ECO:0000256" key="3">
    <source>
        <dbReference type="ARBA" id="ARBA00023125"/>
    </source>
</evidence>
<evidence type="ECO:0000256" key="4">
    <source>
        <dbReference type="ARBA" id="ARBA00023172"/>
    </source>
</evidence>
<evidence type="ECO:0000259" key="6">
    <source>
        <dbReference type="Pfam" id="PF01385"/>
    </source>
</evidence>
<dbReference type="Pfam" id="PF01385">
    <property type="entry name" value="OrfB_IS605"/>
    <property type="match status" value="1"/>
</dbReference>
<dbReference type="RefSeq" id="WP_159140632.1">
    <property type="nucleotide sequence ID" value="NZ_CP047129.1"/>
</dbReference>
<sequence>MSQKVCINNVGHSGASVFLGVDHCGNPRWTRNPERIMVWLCDGWRTRFNQRREQRPHNVPVKDEAGGIVDWRKEPLGGPDVADLLPDKEARLQYSWMAGIPAPILSSTDRIENTEWSAGLKRKKTVGGRVPGFKSRHRGLGFVCWRNKTKTGNAIFRKTGRKSGVVVIAGMNPTRWRRPGEKLHWRVIIHVRVSQPIRPYTSVHVDWTHKSLTFTNMPLPSPRTGDGMIGLDRGCVHTLALSDGTFMDMPKPSKAELKRLRYLQRRMSRQDRVNEARGGRTAKFASKRRRRTLSEFNALQGRIVRRRNDWIEKTTTRLARENVLVALEDLDVQAMTKRPKPKPDSAKPGHYLPNGAKAKAGLNRSILSNNWNRLMKRLKDKMDANGGNLVIVPAAYTSQACHQCGHVASENRDSQAVFHCVECGYEANADINAAMNILGRALSENGRGHRLGRGGPRWRPCEASTPSTQAGSSFGVRAVKGISAAKAGGRMSTT</sequence>